<dbReference type="EnsemblMetazoa" id="tetur09g01230.1">
    <property type="protein sequence ID" value="tetur09g01230.1"/>
    <property type="gene ID" value="tetur09g01230"/>
</dbReference>
<dbReference type="HOGENOM" id="CLU_2999047_0_0_1"/>
<evidence type="ECO:0000313" key="1">
    <source>
        <dbReference type="EnsemblMetazoa" id="tetur09g01230.1"/>
    </source>
</evidence>
<dbReference type="Proteomes" id="UP000015104">
    <property type="component" value="Unassembled WGS sequence"/>
</dbReference>
<dbReference type="EMBL" id="CAEY01002007">
    <property type="status" value="NOT_ANNOTATED_CDS"/>
    <property type="molecule type" value="Genomic_DNA"/>
</dbReference>
<protein>
    <submittedName>
        <fullName evidence="1">Uncharacterized protein</fullName>
    </submittedName>
</protein>
<accession>T1KD05</accession>
<evidence type="ECO:0000313" key="2">
    <source>
        <dbReference type="Proteomes" id="UP000015104"/>
    </source>
</evidence>
<organism evidence="1 2">
    <name type="scientific">Tetranychus urticae</name>
    <name type="common">Two-spotted spider mite</name>
    <dbReference type="NCBI Taxonomy" id="32264"/>
    <lineage>
        <taxon>Eukaryota</taxon>
        <taxon>Metazoa</taxon>
        <taxon>Ecdysozoa</taxon>
        <taxon>Arthropoda</taxon>
        <taxon>Chelicerata</taxon>
        <taxon>Arachnida</taxon>
        <taxon>Acari</taxon>
        <taxon>Acariformes</taxon>
        <taxon>Trombidiformes</taxon>
        <taxon>Prostigmata</taxon>
        <taxon>Eleutherengona</taxon>
        <taxon>Raphignathae</taxon>
        <taxon>Tetranychoidea</taxon>
        <taxon>Tetranychidae</taxon>
        <taxon>Tetranychus</taxon>
    </lineage>
</organism>
<reference evidence="1" key="2">
    <citation type="submission" date="2015-06" db="UniProtKB">
        <authorList>
            <consortium name="EnsemblMetazoa"/>
        </authorList>
    </citation>
    <scope>IDENTIFICATION</scope>
</reference>
<keyword evidence="2" id="KW-1185">Reference proteome</keyword>
<dbReference type="AlphaFoldDB" id="T1KD05"/>
<reference evidence="2" key="1">
    <citation type="submission" date="2011-08" db="EMBL/GenBank/DDBJ databases">
        <authorList>
            <person name="Rombauts S."/>
        </authorList>
    </citation>
    <scope>NUCLEOTIDE SEQUENCE</scope>
    <source>
        <strain evidence="2">London</strain>
    </source>
</reference>
<name>T1KD05_TETUR</name>
<proteinExistence type="predicted"/>
<sequence length="57" mass="6313">MDKSMTSTNYSFTAKVFKLVRSQSSGCNPPLIQRTSTIDWILIGEGKISNFQCIVGL</sequence>